<feature type="transmembrane region" description="Helical" evidence="2">
    <location>
        <begin position="231"/>
        <end position="248"/>
    </location>
</feature>
<dbReference type="SUPFAM" id="SSF103473">
    <property type="entry name" value="MFS general substrate transporter"/>
    <property type="match status" value="1"/>
</dbReference>
<dbReference type="InterPro" id="IPR011701">
    <property type="entry name" value="MFS"/>
</dbReference>
<name>A0A2A2JMS2_9BILA</name>
<keyword evidence="2" id="KW-1133">Transmembrane helix</keyword>
<dbReference type="InterPro" id="IPR036259">
    <property type="entry name" value="MFS_trans_sf"/>
</dbReference>
<dbReference type="PANTHER" id="PTHR45757:SF7">
    <property type="entry name" value="MFS DOMAIN-CONTAINING PROTEIN"/>
    <property type="match status" value="1"/>
</dbReference>
<feature type="transmembrane region" description="Helical" evidence="2">
    <location>
        <begin position="15"/>
        <end position="41"/>
    </location>
</feature>
<protein>
    <recommendedName>
        <fullName evidence="5">Major facilitator superfamily (MFS) profile domain-containing protein</fullName>
    </recommendedName>
</protein>
<feature type="transmembrane region" description="Helical" evidence="2">
    <location>
        <begin position="255"/>
        <end position="275"/>
    </location>
</feature>
<dbReference type="STRING" id="2018661.A0A2A2JMS2"/>
<gene>
    <name evidence="3" type="ORF">WR25_03865</name>
</gene>
<organism evidence="3 4">
    <name type="scientific">Diploscapter pachys</name>
    <dbReference type="NCBI Taxonomy" id="2018661"/>
    <lineage>
        <taxon>Eukaryota</taxon>
        <taxon>Metazoa</taxon>
        <taxon>Ecdysozoa</taxon>
        <taxon>Nematoda</taxon>
        <taxon>Chromadorea</taxon>
        <taxon>Rhabditida</taxon>
        <taxon>Rhabditina</taxon>
        <taxon>Rhabditomorpha</taxon>
        <taxon>Rhabditoidea</taxon>
        <taxon>Rhabditidae</taxon>
        <taxon>Diploscapter</taxon>
    </lineage>
</organism>
<feature type="transmembrane region" description="Helical" evidence="2">
    <location>
        <begin position="287"/>
        <end position="308"/>
    </location>
</feature>
<feature type="transmembrane region" description="Helical" evidence="2">
    <location>
        <begin position="354"/>
        <end position="374"/>
    </location>
</feature>
<keyword evidence="2" id="KW-0812">Transmembrane</keyword>
<keyword evidence="2" id="KW-0472">Membrane</keyword>
<accession>A0A2A2JMS2</accession>
<dbReference type="Pfam" id="PF07690">
    <property type="entry name" value="MFS_1"/>
    <property type="match status" value="1"/>
</dbReference>
<evidence type="ECO:0008006" key="5">
    <source>
        <dbReference type="Google" id="ProtNLM"/>
    </source>
</evidence>
<sequence>MSSNCCCCFAGSVRYLNLFLCTFVFSCLYANFIHFNLSGVLQREIHPRLRPLEGLESLHESTVWFDRRKRNANFTVDSTNLKDYVESIAKKFDDEDKDGHPILPPQPTAFRPVVTTTPARRTDRPRVVYITNSPPTKTTEGRTTRGRLRTRTTEAPRTTTEEDDRPVIGFTDDFKPTETPKRRSNGTNPAKQAEETEVGTVPLKNRIIRAVIYAAPGIGVYPLVAARFLNGVAFSVVFPAIGSVATDWATMSEQLFFVSFMFLFVTIGPFLVWPLTSLLHSNEVEMLYIHCGFAVLYLITALVFYIFYRDRPQYHPWVNGIELNRIVAGKVHQLQLSRTPSSPFKLLLRSRSAWAIWIAAFSFFTPIALFAIYFPSLLTSQQIFMVENIGLNAAISFVAFPLVFILSGLVNSSSCATSTAHVRIWNTIALAVTACTLILLPISAIFEFFQFYLIPVFLLPLGFIVSGYLRSLVLVGRYYAQHVLAYCGLFFALAYAILPFIVSYLVTQNLIGKWIPVFTFCVAVLLSGTFVFAFLGRGKSASWSEQSWDPLAKSPMKDLQLIDVSRDECGLYEFNRMSSPGKR</sequence>
<dbReference type="AlphaFoldDB" id="A0A2A2JMS2"/>
<dbReference type="GO" id="GO:0016020">
    <property type="term" value="C:membrane"/>
    <property type="evidence" value="ECO:0007669"/>
    <property type="project" value="TreeGrafter"/>
</dbReference>
<feature type="transmembrane region" description="Helical" evidence="2">
    <location>
        <begin position="424"/>
        <end position="446"/>
    </location>
</feature>
<keyword evidence="4" id="KW-1185">Reference proteome</keyword>
<feature type="region of interest" description="Disordered" evidence="1">
    <location>
        <begin position="95"/>
        <end position="197"/>
    </location>
</feature>
<feature type="transmembrane region" description="Helical" evidence="2">
    <location>
        <begin position="483"/>
        <end position="502"/>
    </location>
</feature>
<feature type="transmembrane region" description="Helical" evidence="2">
    <location>
        <begin position="514"/>
        <end position="535"/>
    </location>
</feature>
<evidence type="ECO:0000313" key="4">
    <source>
        <dbReference type="Proteomes" id="UP000218231"/>
    </source>
</evidence>
<dbReference type="Gene3D" id="1.20.1250.20">
    <property type="entry name" value="MFS general substrate transporter like domains"/>
    <property type="match status" value="1"/>
</dbReference>
<feature type="transmembrane region" description="Helical" evidence="2">
    <location>
        <begin position="452"/>
        <end position="471"/>
    </location>
</feature>
<reference evidence="3 4" key="1">
    <citation type="journal article" date="2017" name="Curr. Biol.">
        <title>Genome architecture and evolution of a unichromosomal asexual nematode.</title>
        <authorList>
            <person name="Fradin H."/>
            <person name="Zegar C."/>
            <person name="Gutwein M."/>
            <person name="Lucas J."/>
            <person name="Kovtun M."/>
            <person name="Corcoran D."/>
            <person name="Baugh L.R."/>
            <person name="Kiontke K."/>
            <person name="Gunsalus K."/>
            <person name="Fitch D.H."/>
            <person name="Piano F."/>
        </authorList>
    </citation>
    <scope>NUCLEOTIDE SEQUENCE [LARGE SCALE GENOMIC DNA]</scope>
    <source>
        <strain evidence="3">PF1309</strain>
    </source>
</reference>
<dbReference type="Proteomes" id="UP000218231">
    <property type="component" value="Unassembled WGS sequence"/>
</dbReference>
<dbReference type="CDD" id="cd06174">
    <property type="entry name" value="MFS"/>
    <property type="match status" value="1"/>
</dbReference>
<evidence type="ECO:0000256" key="2">
    <source>
        <dbReference type="SAM" id="Phobius"/>
    </source>
</evidence>
<proteinExistence type="predicted"/>
<dbReference type="OrthoDB" id="2985014at2759"/>
<evidence type="ECO:0000256" key="1">
    <source>
        <dbReference type="SAM" id="MobiDB-lite"/>
    </source>
</evidence>
<comment type="caution">
    <text evidence="3">The sequence shown here is derived from an EMBL/GenBank/DDBJ whole genome shotgun (WGS) entry which is preliminary data.</text>
</comment>
<feature type="compositionally biased region" description="Basic and acidic residues" evidence="1">
    <location>
        <begin position="172"/>
        <end position="181"/>
    </location>
</feature>
<dbReference type="EMBL" id="LIAE01010337">
    <property type="protein sequence ID" value="PAV62963.1"/>
    <property type="molecule type" value="Genomic_DNA"/>
</dbReference>
<evidence type="ECO:0000313" key="3">
    <source>
        <dbReference type="EMBL" id="PAV62963.1"/>
    </source>
</evidence>
<dbReference type="PANTHER" id="PTHR45757">
    <property type="entry name" value="PROTEIN CBG23364-RELATED"/>
    <property type="match status" value="1"/>
</dbReference>
<dbReference type="GO" id="GO:0022857">
    <property type="term" value="F:transmembrane transporter activity"/>
    <property type="evidence" value="ECO:0007669"/>
    <property type="project" value="InterPro"/>
</dbReference>
<feature type="transmembrane region" description="Helical" evidence="2">
    <location>
        <begin position="394"/>
        <end position="412"/>
    </location>
</feature>